<proteinExistence type="predicted"/>
<dbReference type="PANTHER" id="PTHR43537">
    <property type="entry name" value="TRANSCRIPTIONAL REGULATOR, GNTR FAMILY"/>
    <property type="match status" value="1"/>
</dbReference>
<feature type="domain" description="HTH gntR-type" evidence="4">
    <location>
        <begin position="19"/>
        <end position="87"/>
    </location>
</feature>
<dbReference type="Pfam" id="PF07729">
    <property type="entry name" value="FCD"/>
    <property type="match status" value="1"/>
</dbReference>
<organism evidence="5 6">
    <name type="scientific">Maritalea myrionectae</name>
    <dbReference type="NCBI Taxonomy" id="454601"/>
    <lineage>
        <taxon>Bacteria</taxon>
        <taxon>Pseudomonadati</taxon>
        <taxon>Pseudomonadota</taxon>
        <taxon>Alphaproteobacteria</taxon>
        <taxon>Hyphomicrobiales</taxon>
        <taxon>Devosiaceae</taxon>
        <taxon>Maritalea</taxon>
    </lineage>
</organism>
<dbReference type="SUPFAM" id="SSF48008">
    <property type="entry name" value="GntR ligand-binding domain-like"/>
    <property type="match status" value="1"/>
</dbReference>
<dbReference type="SMART" id="SM00345">
    <property type="entry name" value="HTH_GNTR"/>
    <property type="match status" value="1"/>
</dbReference>
<dbReference type="InterPro" id="IPR036388">
    <property type="entry name" value="WH-like_DNA-bd_sf"/>
</dbReference>
<sequence length="255" mass="28229">MTSSRSSAVDYMMSISHSISAGDNIVHRLGREIVDGRHAPGDRLPDEATMLKRYGVSRTALREAYSKLTAKGMIIARPKVGTSVRPSSDWNMLDADVLTWHLQTRPLAGVAKDLYALRRMLEPGAAAMAATARTEAELQKIEDAYKQMQATSTYEAELVEADLRFHVAILNATHNHFIGAFSSLIHAAMISTFEVSWRGAEVSVFKQERLVQHGDVLEAIRAQDADLARLRMERLLDDSIEDASEVLGQHVKGSR</sequence>
<dbReference type="AlphaFoldDB" id="A0A2R4MFY0"/>
<dbReference type="RefSeq" id="WP_051213025.1">
    <property type="nucleotide sequence ID" value="NZ_CP021330.1"/>
</dbReference>
<dbReference type="InterPro" id="IPR008920">
    <property type="entry name" value="TF_FadR/GntR_C"/>
</dbReference>
<evidence type="ECO:0000256" key="1">
    <source>
        <dbReference type="ARBA" id="ARBA00023015"/>
    </source>
</evidence>
<dbReference type="STRING" id="1122213.GCA_000423365_00021"/>
<evidence type="ECO:0000256" key="2">
    <source>
        <dbReference type="ARBA" id="ARBA00023125"/>
    </source>
</evidence>
<reference evidence="5 6" key="1">
    <citation type="submission" date="2017-05" db="EMBL/GenBank/DDBJ databases">
        <title>Genome Analysis of Maritalea myrionectae HL2708#5.</title>
        <authorList>
            <consortium name="Cotde Inc.-PKNU"/>
            <person name="Jang D."/>
            <person name="Oh H.-M."/>
        </authorList>
    </citation>
    <scope>NUCLEOTIDE SEQUENCE [LARGE SCALE GENOMIC DNA]</scope>
    <source>
        <strain evidence="5 6">HL2708#5</strain>
    </source>
</reference>
<dbReference type="PROSITE" id="PS50949">
    <property type="entry name" value="HTH_GNTR"/>
    <property type="match status" value="1"/>
</dbReference>
<evidence type="ECO:0000313" key="5">
    <source>
        <dbReference type="EMBL" id="AVX04873.1"/>
    </source>
</evidence>
<dbReference type="Gene3D" id="1.10.10.10">
    <property type="entry name" value="Winged helix-like DNA-binding domain superfamily/Winged helix DNA-binding domain"/>
    <property type="match status" value="1"/>
</dbReference>
<dbReference type="InterPro" id="IPR011711">
    <property type="entry name" value="GntR_C"/>
</dbReference>
<dbReference type="Pfam" id="PF00392">
    <property type="entry name" value="GntR"/>
    <property type="match status" value="1"/>
</dbReference>
<keyword evidence="3" id="KW-0804">Transcription</keyword>
<keyword evidence="2" id="KW-0238">DNA-binding</keyword>
<protein>
    <submittedName>
        <fullName evidence="5">Galactonate operon transcriptional repressor</fullName>
    </submittedName>
</protein>
<dbReference type="KEGG" id="mmyr:MXMO3_02360"/>
<dbReference type="PANTHER" id="PTHR43537:SF44">
    <property type="entry name" value="GNTR FAMILY REGULATORY PROTEIN"/>
    <property type="match status" value="1"/>
</dbReference>
<dbReference type="GO" id="GO:0003677">
    <property type="term" value="F:DNA binding"/>
    <property type="evidence" value="ECO:0007669"/>
    <property type="project" value="UniProtKB-KW"/>
</dbReference>
<keyword evidence="6" id="KW-1185">Reference proteome</keyword>
<evidence type="ECO:0000259" key="4">
    <source>
        <dbReference type="PROSITE" id="PS50949"/>
    </source>
</evidence>
<dbReference type="Proteomes" id="UP000258927">
    <property type="component" value="Chromosome"/>
</dbReference>
<keyword evidence="1" id="KW-0805">Transcription regulation</keyword>
<evidence type="ECO:0000256" key="3">
    <source>
        <dbReference type="ARBA" id="ARBA00023163"/>
    </source>
</evidence>
<dbReference type="InterPro" id="IPR036390">
    <property type="entry name" value="WH_DNA-bd_sf"/>
</dbReference>
<dbReference type="CDD" id="cd07377">
    <property type="entry name" value="WHTH_GntR"/>
    <property type="match status" value="1"/>
</dbReference>
<dbReference type="Gene3D" id="1.20.120.530">
    <property type="entry name" value="GntR ligand-binding domain-like"/>
    <property type="match status" value="1"/>
</dbReference>
<name>A0A2R4MFY0_9HYPH</name>
<evidence type="ECO:0000313" key="6">
    <source>
        <dbReference type="Proteomes" id="UP000258927"/>
    </source>
</evidence>
<dbReference type="GO" id="GO:0003700">
    <property type="term" value="F:DNA-binding transcription factor activity"/>
    <property type="evidence" value="ECO:0007669"/>
    <property type="project" value="InterPro"/>
</dbReference>
<dbReference type="InterPro" id="IPR000524">
    <property type="entry name" value="Tscrpt_reg_HTH_GntR"/>
</dbReference>
<gene>
    <name evidence="5" type="ORF">MXMO3_02360</name>
</gene>
<dbReference type="SUPFAM" id="SSF46785">
    <property type="entry name" value="Winged helix' DNA-binding domain"/>
    <property type="match status" value="1"/>
</dbReference>
<dbReference type="EMBL" id="CP021330">
    <property type="protein sequence ID" value="AVX04873.1"/>
    <property type="molecule type" value="Genomic_DNA"/>
</dbReference>
<dbReference type="PRINTS" id="PR00035">
    <property type="entry name" value="HTHGNTR"/>
</dbReference>
<accession>A0A2R4MFY0</accession>
<dbReference type="SMART" id="SM00895">
    <property type="entry name" value="FCD"/>
    <property type="match status" value="1"/>
</dbReference>